<feature type="transmembrane region" description="Helical" evidence="10">
    <location>
        <begin position="6"/>
        <end position="25"/>
    </location>
</feature>
<organism evidence="12 13">
    <name type="scientific">Halopseudomonas aestusnigri</name>
    <dbReference type="NCBI Taxonomy" id="857252"/>
    <lineage>
        <taxon>Bacteria</taxon>
        <taxon>Pseudomonadati</taxon>
        <taxon>Pseudomonadota</taxon>
        <taxon>Gammaproteobacteria</taxon>
        <taxon>Pseudomonadales</taxon>
        <taxon>Pseudomonadaceae</taxon>
        <taxon>Halopseudomonas</taxon>
    </lineage>
</organism>
<dbReference type="GO" id="GO:1902600">
    <property type="term" value="P:proton transmembrane transport"/>
    <property type="evidence" value="ECO:0007669"/>
    <property type="project" value="InterPro"/>
</dbReference>
<feature type="transmembrane region" description="Helical" evidence="10">
    <location>
        <begin position="94"/>
        <end position="114"/>
    </location>
</feature>
<dbReference type="EMBL" id="FNVE01000002">
    <property type="protein sequence ID" value="SEF86705.1"/>
    <property type="molecule type" value="Genomic_DNA"/>
</dbReference>
<proteinExistence type="predicted"/>
<comment type="caution">
    <text evidence="12">The sequence shown here is derived from an EMBL/GenBank/DDBJ whole genome shotgun (WGS) entry which is preliminary data.</text>
</comment>
<protein>
    <submittedName>
        <fullName evidence="12">Monovalent cation:H+ antiporter, CPA1 family</fullName>
    </submittedName>
</protein>
<dbReference type="Gene3D" id="1.20.1530.20">
    <property type="match status" value="1"/>
</dbReference>
<feature type="compositionally biased region" description="Basic and acidic residues" evidence="9">
    <location>
        <begin position="601"/>
        <end position="618"/>
    </location>
</feature>
<dbReference type="GO" id="GO:0015297">
    <property type="term" value="F:antiporter activity"/>
    <property type="evidence" value="ECO:0007669"/>
    <property type="project" value="UniProtKB-KW"/>
</dbReference>
<keyword evidence="2" id="KW-0813">Transport</keyword>
<keyword evidence="4" id="KW-1003">Cell membrane</keyword>
<feature type="domain" description="Cation/H+ exchanger transmembrane" evidence="11">
    <location>
        <begin position="17"/>
        <end position="391"/>
    </location>
</feature>
<dbReference type="Pfam" id="PF00999">
    <property type="entry name" value="Na_H_Exchanger"/>
    <property type="match status" value="1"/>
</dbReference>
<dbReference type="PANTHER" id="PTHR32507:SF0">
    <property type="entry name" value="NA(+)_H(+) ANTIPORTER 2-RELATED"/>
    <property type="match status" value="1"/>
</dbReference>
<evidence type="ECO:0000256" key="10">
    <source>
        <dbReference type="SAM" id="Phobius"/>
    </source>
</evidence>
<dbReference type="PANTHER" id="PTHR32507">
    <property type="entry name" value="NA(+)/H(+) ANTIPORTER 1"/>
    <property type="match status" value="1"/>
</dbReference>
<accession>A0AAQ1G5G9</accession>
<sequence length="625" mass="67414">MQHLITPALIFSGVALVSLVCQLGAWRLRLPAILFLLLAGILLGPVAGLLSPDDFLGELLFPLVSLCVALILFEGSLTLKFEQLKETGTVVRRLVTLGALVTWGVISVACHWLIGLDPGLSALFGALVVVTGPTVIVPMLRTLRATQRISRVLRWEGILIDPIGALLAVLVYEWIAAQSAGDSGLLAGSLIFFKVVCYGTVAGVAGGALMATAMRRRWIPEYLEVLASLTLVLVTFTLANELAHESGLLAVTVMGIWLANARGVDIEEILVFKEHLSVLLISGLFILLAARLDLDALLALGLPALALLLVIQFVARPLAVWISSLGSELNWRERALIAWIGPRGIVAAAVSALFALRLEQAGYEDAALVSALTFAVIIGTVVFQSATARTVARLLGVTEPERRGVLMIGANAVARALGEVLQKLEVPLLVVDTHWESISQARMKGLRTLRGNPLSAQVDSILDLTGLGTLLTMTPERERNALLNQHFRRDFAAHRIYTVRNERSGASERLQISSRHEGAPLGPEGLTFSKLSSLVSQGARFKATTLTEDFGFSQWQQEAGKGRIALLALTPERRVRVFSPAQPFEPAADWTLIYLETEPESAARRNAEKGEKTEKGDSGEAQASE</sequence>
<feature type="transmembrane region" description="Helical" evidence="10">
    <location>
        <begin position="336"/>
        <end position="354"/>
    </location>
</feature>
<name>A0AAQ1G5G9_9GAMM</name>
<evidence type="ECO:0000256" key="1">
    <source>
        <dbReference type="ARBA" id="ARBA00004651"/>
    </source>
</evidence>
<dbReference type="InterPro" id="IPR036291">
    <property type="entry name" value="NAD(P)-bd_dom_sf"/>
</dbReference>
<gene>
    <name evidence="12" type="ORF">SAMN05216586_102152</name>
</gene>
<feature type="transmembrane region" description="Helical" evidence="10">
    <location>
        <begin position="222"/>
        <end position="240"/>
    </location>
</feature>
<evidence type="ECO:0000313" key="13">
    <source>
        <dbReference type="Proteomes" id="UP000243518"/>
    </source>
</evidence>
<feature type="transmembrane region" description="Helical" evidence="10">
    <location>
        <begin position="184"/>
        <end position="210"/>
    </location>
</feature>
<dbReference type="AlphaFoldDB" id="A0AAQ1G5G9"/>
<dbReference type="GO" id="GO:0005886">
    <property type="term" value="C:plasma membrane"/>
    <property type="evidence" value="ECO:0007669"/>
    <property type="project" value="UniProtKB-SubCell"/>
</dbReference>
<evidence type="ECO:0000256" key="4">
    <source>
        <dbReference type="ARBA" id="ARBA00022475"/>
    </source>
</evidence>
<reference evidence="12 13" key="1">
    <citation type="submission" date="2016-10" db="EMBL/GenBank/DDBJ databases">
        <authorList>
            <person name="Varghese N."/>
            <person name="Submissions S."/>
        </authorList>
    </citation>
    <scope>NUCLEOTIDE SEQUENCE [LARGE SCALE GENOMIC DNA]</scope>
    <source>
        <strain evidence="12 13">CECT 8317</strain>
    </source>
</reference>
<evidence type="ECO:0000256" key="6">
    <source>
        <dbReference type="ARBA" id="ARBA00022989"/>
    </source>
</evidence>
<evidence type="ECO:0000256" key="7">
    <source>
        <dbReference type="ARBA" id="ARBA00023065"/>
    </source>
</evidence>
<feature type="transmembrane region" description="Helical" evidence="10">
    <location>
        <begin position="32"/>
        <end position="49"/>
    </location>
</feature>
<keyword evidence="5 10" id="KW-0812">Transmembrane</keyword>
<feature type="transmembrane region" description="Helical" evidence="10">
    <location>
        <begin position="296"/>
        <end position="315"/>
    </location>
</feature>
<evidence type="ECO:0000256" key="3">
    <source>
        <dbReference type="ARBA" id="ARBA00022449"/>
    </source>
</evidence>
<evidence type="ECO:0000259" key="11">
    <source>
        <dbReference type="Pfam" id="PF00999"/>
    </source>
</evidence>
<feature type="transmembrane region" description="Helical" evidence="10">
    <location>
        <begin position="120"/>
        <end position="140"/>
    </location>
</feature>
<feature type="transmembrane region" description="Helical" evidence="10">
    <location>
        <begin position="366"/>
        <end position="383"/>
    </location>
</feature>
<dbReference type="InterPro" id="IPR006153">
    <property type="entry name" value="Cation/H_exchanger_TM"/>
</dbReference>
<evidence type="ECO:0000256" key="8">
    <source>
        <dbReference type="ARBA" id="ARBA00023136"/>
    </source>
</evidence>
<keyword evidence="3" id="KW-0050">Antiport</keyword>
<keyword evidence="8 10" id="KW-0472">Membrane</keyword>
<dbReference type="Gene3D" id="3.40.50.720">
    <property type="entry name" value="NAD(P)-binding Rossmann-like Domain"/>
    <property type="match status" value="1"/>
</dbReference>
<evidence type="ECO:0000256" key="2">
    <source>
        <dbReference type="ARBA" id="ARBA00022448"/>
    </source>
</evidence>
<keyword evidence="7" id="KW-0406">Ion transport</keyword>
<feature type="transmembrane region" description="Helical" evidence="10">
    <location>
        <begin position="271"/>
        <end position="290"/>
    </location>
</feature>
<feature type="region of interest" description="Disordered" evidence="9">
    <location>
        <begin position="601"/>
        <end position="625"/>
    </location>
</feature>
<dbReference type="InterPro" id="IPR038770">
    <property type="entry name" value="Na+/solute_symporter_sf"/>
</dbReference>
<keyword evidence="13" id="KW-1185">Reference proteome</keyword>
<evidence type="ECO:0000256" key="9">
    <source>
        <dbReference type="SAM" id="MobiDB-lite"/>
    </source>
</evidence>
<feature type="transmembrane region" description="Helical" evidence="10">
    <location>
        <begin position="152"/>
        <end position="172"/>
    </location>
</feature>
<dbReference type="SUPFAM" id="SSF51735">
    <property type="entry name" value="NAD(P)-binding Rossmann-fold domains"/>
    <property type="match status" value="1"/>
</dbReference>
<comment type="subcellular location">
    <subcellularLocation>
        <location evidence="1">Cell membrane</location>
        <topology evidence="1">Multi-pass membrane protein</topology>
    </subcellularLocation>
</comment>
<evidence type="ECO:0000313" key="12">
    <source>
        <dbReference type="EMBL" id="SEF86705.1"/>
    </source>
</evidence>
<keyword evidence="6 10" id="KW-1133">Transmembrane helix</keyword>
<feature type="transmembrane region" description="Helical" evidence="10">
    <location>
        <begin position="55"/>
        <end position="73"/>
    </location>
</feature>
<evidence type="ECO:0000256" key="5">
    <source>
        <dbReference type="ARBA" id="ARBA00022692"/>
    </source>
</evidence>
<dbReference type="Proteomes" id="UP000243518">
    <property type="component" value="Unassembled WGS sequence"/>
</dbReference>